<dbReference type="Gene3D" id="3.40.109.30">
    <property type="entry name" value="putative nitroreductase (tm1586), domain 2"/>
    <property type="match status" value="1"/>
</dbReference>
<proteinExistence type="inferred from homology"/>
<name>A0A0R3K2V3_CALMK</name>
<evidence type="ECO:0000313" key="7">
    <source>
        <dbReference type="EMBL" id="KRQ87660.1"/>
    </source>
</evidence>
<dbReference type="PANTHER" id="PTHR43673">
    <property type="entry name" value="NAD(P)H NITROREDUCTASE YDGI-RELATED"/>
    <property type="match status" value="1"/>
</dbReference>
<evidence type="ECO:0000259" key="6">
    <source>
        <dbReference type="Pfam" id="PF14512"/>
    </source>
</evidence>
<accession>A0A0R3K2V3</accession>
<dbReference type="SUPFAM" id="SSF55469">
    <property type="entry name" value="FMN-dependent nitroreductase-like"/>
    <property type="match status" value="2"/>
</dbReference>
<dbReference type="PATRIC" id="fig|908809.3.peg.466"/>
<dbReference type="RefSeq" id="WP_057976711.1">
    <property type="nucleotide sequence ID" value="NZ_LKHP01000002.1"/>
</dbReference>
<comment type="caution">
    <text evidence="7">The sequence shown here is derived from an EMBL/GenBank/DDBJ whole genome shotgun (WGS) entry which is preliminary data.</text>
</comment>
<keyword evidence="5" id="KW-0560">Oxidoreductase</keyword>
<organism evidence="7 8">
    <name type="scientific">Caloramator mitchellensis</name>
    <dbReference type="NCBI Taxonomy" id="908809"/>
    <lineage>
        <taxon>Bacteria</taxon>
        <taxon>Bacillati</taxon>
        <taxon>Bacillota</taxon>
        <taxon>Clostridia</taxon>
        <taxon>Eubacteriales</taxon>
        <taxon>Clostridiaceae</taxon>
        <taxon>Caloramator</taxon>
    </lineage>
</organism>
<dbReference type="EMBL" id="LKHP01000002">
    <property type="protein sequence ID" value="KRQ87660.1"/>
    <property type="molecule type" value="Genomic_DNA"/>
</dbReference>
<sequence length="259" mass="29783">MGEYEAIFKRRSVRKYQDEEIAFALLEEIKELAKYPNKLFDIDFDIHVVEDGSKMQNVLKGLIGSYGKIIAPHYLVVTSEKREGYLENVGYALEDLVLKMTEMGLGTCYIGGFYDKNKVQEVIEVKDGHETVIVLAFGYPSKGIDYIKMLVGAKRLGIDEFCDGDFDEQWKYVMDAVRVAPSAMNSQPWRFIKYNNIVDVYIKTNKKSQHIKDMNKIDIGIALQHLKVAAEYFKLSVDFKRLDKEDKDDLTYILSILEG</sequence>
<dbReference type="InterPro" id="IPR000415">
    <property type="entry name" value="Nitroreductase-like"/>
</dbReference>
<reference evidence="7 8" key="1">
    <citation type="submission" date="2015-09" db="EMBL/GenBank/DDBJ databases">
        <title>Draft genome sequence of a Caloramator mitchellensis, a moderate thermophile from the Great Artesian Basin of Australia.</title>
        <authorList>
            <person name="Patel B.K."/>
        </authorList>
    </citation>
    <scope>NUCLEOTIDE SEQUENCE [LARGE SCALE GENOMIC DNA]</scope>
    <source>
        <strain evidence="7 8">VF08</strain>
    </source>
</reference>
<evidence type="ECO:0000313" key="8">
    <source>
        <dbReference type="Proteomes" id="UP000052015"/>
    </source>
</evidence>
<dbReference type="AlphaFoldDB" id="A0A0R3K2V3"/>
<keyword evidence="3" id="KW-0285">Flavoprotein</keyword>
<feature type="domain" description="Putative nitroreductase TM1586" evidence="6">
    <location>
        <begin position="4"/>
        <end position="230"/>
    </location>
</feature>
<dbReference type="InterPro" id="IPR029478">
    <property type="entry name" value="TM1586_NiRdase"/>
</dbReference>
<protein>
    <submittedName>
        <fullName evidence="7">Dihydropteridine reductase</fullName>
    </submittedName>
</protein>
<evidence type="ECO:0000256" key="3">
    <source>
        <dbReference type="ARBA" id="ARBA00022630"/>
    </source>
</evidence>
<dbReference type="Gene3D" id="3.40.109.10">
    <property type="entry name" value="NADH Oxidase"/>
    <property type="match status" value="1"/>
</dbReference>
<dbReference type="CDD" id="cd02062">
    <property type="entry name" value="Nitro_FMN_reductase"/>
    <property type="match status" value="1"/>
</dbReference>
<gene>
    <name evidence="7" type="ORF">ABG79_00461</name>
</gene>
<dbReference type="STRING" id="908809.ABG79_00461"/>
<evidence type="ECO:0000256" key="4">
    <source>
        <dbReference type="ARBA" id="ARBA00022643"/>
    </source>
</evidence>
<dbReference type="OrthoDB" id="9814075at2"/>
<evidence type="ECO:0000256" key="2">
    <source>
        <dbReference type="ARBA" id="ARBA00007118"/>
    </source>
</evidence>
<dbReference type="Pfam" id="PF14512">
    <property type="entry name" value="TM1586_NiRdase"/>
    <property type="match status" value="1"/>
</dbReference>
<comment type="cofactor">
    <cofactor evidence="1">
        <name>FMN</name>
        <dbReference type="ChEBI" id="CHEBI:58210"/>
    </cofactor>
</comment>
<dbReference type="GO" id="GO:0016491">
    <property type="term" value="F:oxidoreductase activity"/>
    <property type="evidence" value="ECO:0007669"/>
    <property type="project" value="UniProtKB-KW"/>
</dbReference>
<comment type="similarity">
    <text evidence="2">Belongs to the nitroreductase family.</text>
</comment>
<dbReference type="PANTHER" id="PTHR43673:SF2">
    <property type="entry name" value="NITROREDUCTASE"/>
    <property type="match status" value="1"/>
</dbReference>
<dbReference type="Proteomes" id="UP000052015">
    <property type="component" value="Unassembled WGS sequence"/>
</dbReference>
<evidence type="ECO:0000256" key="5">
    <source>
        <dbReference type="ARBA" id="ARBA00023002"/>
    </source>
</evidence>
<keyword evidence="4" id="KW-0288">FMN</keyword>
<keyword evidence="8" id="KW-1185">Reference proteome</keyword>
<evidence type="ECO:0000256" key="1">
    <source>
        <dbReference type="ARBA" id="ARBA00001917"/>
    </source>
</evidence>